<gene>
    <name evidence="1" type="ORF">JG688_00015554</name>
</gene>
<keyword evidence="2" id="KW-1185">Reference proteome</keyword>
<comment type="caution">
    <text evidence="1">The sequence shown here is derived from an EMBL/GenBank/DDBJ whole genome shotgun (WGS) entry which is preliminary data.</text>
</comment>
<evidence type="ECO:0000313" key="2">
    <source>
        <dbReference type="Proteomes" id="UP000709295"/>
    </source>
</evidence>
<reference evidence="1" key="1">
    <citation type="submission" date="2021-01" db="EMBL/GenBank/DDBJ databases">
        <title>Phytophthora aleatoria, a newly-described species from Pinus radiata is distinct from Phytophthora cactorum isolates based on comparative genomics.</title>
        <authorList>
            <person name="Mcdougal R."/>
            <person name="Panda P."/>
            <person name="Williams N."/>
            <person name="Studholme D.J."/>
        </authorList>
    </citation>
    <scope>NUCLEOTIDE SEQUENCE</scope>
    <source>
        <strain evidence="1">NZFS 4037</strain>
    </source>
</reference>
<sequence>MRQIDAFIKFALGMDPITRKRLPFRGLLLFGDVKTYFGMVETQFLIWWNRCPPNSAVVESLLEGAGSESFREQVASYAESIVQNNLPIPIDTCG</sequence>
<protein>
    <submittedName>
        <fullName evidence="1">Uncharacterized protein</fullName>
    </submittedName>
</protein>
<organism evidence="1 2">
    <name type="scientific">Phytophthora aleatoria</name>
    <dbReference type="NCBI Taxonomy" id="2496075"/>
    <lineage>
        <taxon>Eukaryota</taxon>
        <taxon>Sar</taxon>
        <taxon>Stramenopiles</taxon>
        <taxon>Oomycota</taxon>
        <taxon>Peronosporomycetes</taxon>
        <taxon>Peronosporales</taxon>
        <taxon>Peronosporaceae</taxon>
        <taxon>Phytophthora</taxon>
    </lineage>
</organism>
<dbReference type="EMBL" id="JAENGY010001707">
    <property type="protein sequence ID" value="KAG6947450.1"/>
    <property type="molecule type" value="Genomic_DNA"/>
</dbReference>
<dbReference type="Proteomes" id="UP000709295">
    <property type="component" value="Unassembled WGS sequence"/>
</dbReference>
<proteinExistence type="predicted"/>
<name>A0A8J5IDZ2_9STRA</name>
<accession>A0A8J5IDZ2</accession>
<dbReference type="AlphaFoldDB" id="A0A8J5IDZ2"/>
<evidence type="ECO:0000313" key="1">
    <source>
        <dbReference type="EMBL" id="KAG6947450.1"/>
    </source>
</evidence>